<comment type="subcellular location">
    <subcellularLocation>
        <location evidence="1">Membrane</location>
        <topology evidence="1">Multi-pass membrane protein</topology>
    </subcellularLocation>
</comment>
<protein>
    <submittedName>
        <fullName evidence="7">RDD family protein</fullName>
    </submittedName>
</protein>
<dbReference type="AlphaFoldDB" id="A0A238XNV7"/>
<dbReference type="InterPro" id="IPR010432">
    <property type="entry name" value="RDD"/>
</dbReference>
<proteinExistence type="predicted"/>
<keyword evidence="8" id="KW-1185">Reference proteome</keyword>
<dbReference type="EMBL" id="FZNN01000012">
    <property type="protein sequence ID" value="SNR60268.1"/>
    <property type="molecule type" value="Genomic_DNA"/>
</dbReference>
<name>A0A238XNV7_9RHOB</name>
<evidence type="ECO:0000256" key="5">
    <source>
        <dbReference type="SAM" id="Phobius"/>
    </source>
</evidence>
<keyword evidence="3 5" id="KW-1133">Transmembrane helix</keyword>
<evidence type="ECO:0000256" key="2">
    <source>
        <dbReference type="ARBA" id="ARBA00022692"/>
    </source>
</evidence>
<feature type="transmembrane region" description="Helical" evidence="5">
    <location>
        <begin position="27"/>
        <end position="60"/>
    </location>
</feature>
<evidence type="ECO:0000256" key="3">
    <source>
        <dbReference type="ARBA" id="ARBA00022989"/>
    </source>
</evidence>
<evidence type="ECO:0000313" key="7">
    <source>
        <dbReference type="EMBL" id="SNR60268.1"/>
    </source>
</evidence>
<reference evidence="7 8" key="1">
    <citation type="submission" date="2017-06" db="EMBL/GenBank/DDBJ databases">
        <authorList>
            <person name="Kim H.J."/>
            <person name="Triplett B.A."/>
        </authorList>
    </citation>
    <scope>NUCLEOTIDE SEQUENCE [LARGE SCALE GENOMIC DNA]</scope>
    <source>
        <strain evidence="7 8">DSM 29052</strain>
    </source>
</reference>
<dbReference type="OrthoDB" id="7270324at2"/>
<organism evidence="7 8">
    <name type="scientific">Puniceibacterium sediminis</name>
    <dbReference type="NCBI Taxonomy" id="1608407"/>
    <lineage>
        <taxon>Bacteria</taxon>
        <taxon>Pseudomonadati</taxon>
        <taxon>Pseudomonadota</taxon>
        <taxon>Alphaproteobacteria</taxon>
        <taxon>Rhodobacterales</taxon>
        <taxon>Paracoccaceae</taxon>
        <taxon>Puniceibacterium</taxon>
    </lineage>
</organism>
<feature type="domain" description="RDD" evidence="6">
    <location>
        <begin position="23"/>
        <end position="138"/>
    </location>
</feature>
<dbReference type="GO" id="GO:0016020">
    <property type="term" value="C:membrane"/>
    <property type="evidence" value="ECO:0007669"/>
    <property type="project" value="UniProtKB-SubCell"/>
</dbReference>
<evidence type="ECO:0000256" key="1">
    <source>
        <dbReference type="ARBA" id="ARBA00004141"/>
    </source>
</evidence>
<dbReference type="Proteomes" id="UP000198417">
    <property type="component" value="Unassembled WGS sequence"/>
</dbReference>
<sequence>MYSQASYLPDPVQNREFYADVPVKRAIAWIIDVIVVAALVVPAVVFTAFIGLFFLVPLYLVLSFAYRTITIANGSATWGMRLMAIELRDALGQRLNLGQAFLHTLGYSLSLSFMPVQLISAVCMCATERGQGVTDMALGTVMINRRS</sequence>
<gene>
    <name evidence="7" type="ORF">SAMN06265370_11251</name>
</gene>
<accession>A0A238XNV7</accession>
<evidence type="ECO:0000259" key="6">
    <source>
        <dbReference type="Pfam" id="PF06271"/>
    </source>
</evidence>
<evidence type="ECO:0000313" key="8">
    <source>
        <dbReference type="Proteomes" id="UP000198417"/>
    </source>
</evidence>
<keyword evidence="4 5" id="KW-0472">Membrane</keyword>
<dbReference type="RefSeq" id="WP_089271327.1">
    <property type="nucleotide sequence ID" value="NZ_FZNN01000012.1"/>
</dbReference>
<evidence type="ECO:0000256" key="4">
    <source>
        <dbReference type="ARBA" id="ARBA00023136"/>
    </source>
</evidence>
<dbReference type="Pfam" id="PF06271">
    <property type="entry name" value="RDD"/>
    <property type="match status" value="1"/>
</dbReference>
<keyword evidence="2 5" id="KW-0812">Transmembrane</keyword>